<evidence type="ECO:0000256" key="1">
    <source>
        <dbReference type="ARBA" id="ARBA00008366"/>
    </source>
</evidence>
<dbReference type="OrthoDB" id="9812105at2"/>
<dbReference type="AlphaFoldDB" id="A0A0S7BD46"/>
<dbReference type="GO" id="GO:0016491">
    <property type="term" value="F:oxidoreductase activity"/>
    <property type="evidence" value="ECO:0007669"/>
    <property type="project" value="UniProtKB-KW"/>
</dbReference>
<name>A0A0S7BD46_9CHLR</name>
<gene>
    <name evidence="6" type="ORF">LARV_03511</name>
</gene>
<evidence type="ECO:0000313" key="7">
    <source>
        <dbReference type="Proteomes" id="UP000055060"/>
    </source>
</evidence>
<reference evidence="6" key="1">
    <citation type="submission" date="2015-07" db="EMBL/GenBank/DDBJ databases">
        <title>Draft Genome Sequences of Anaerolinea thermolimosa IMO-1, Bellilinea caldifistulae GOMI-1, Leptolinea tardivitalis YMTK-2, Levilinea saccharolytica KIBI-1,Longilinea arvoryzae KOME-1, Previously Described as Members of the Anaerolineaceae (Chloroflexi).</title>
        <authorList>
            <person name="Sekiguchi Y."/>
            <person name="Ohashi A."/>
            <person name="Matsuura N."/>
            <person name="Tourlousse M.D."/>
        </authorList>
    </citation>
    <scope>NUCLEOTIDE SEQUENCE [LARGE SCALE GENOMIC DNA]</scope>
    <source>
        <strain evidence="6">KOME-1</strain>
    </source>
</reference>
<dbReference type="Pfam" id="PF00881">
    <property type="entry name" value="Nitroreductase"/>
    <property type="match status" value="2"/>
</dbReference>
<sequence>MKTNLGLAKTVRSLVKILCGRPNMPPSLADNELLKVIYQRRSIRSFSQQPIPADVFAAILEAGRLAPSTVNLQSWTFAVFDNDHWRLTFGHSIPFHGDRAVIVISDTHRHHQVIEDFPFRPLTEYTTGVINASLAAMNMNIAAEALGVSSVMLSETGRSGILDAKYLKETLNLPDGAVPLMTIVFGYARGAYPPMPPRLPMDQILLDGAYRAPDPETMQNWLDQMIAGYQASHPGKTLQDQLDVYRSKISQAETDLNDMVFYNRKPD</sequence>
<evidence type="ECO:0000256" key="4">
    <source>
        <dbReference type="ARBA" id="ARBA00023002"/>
    </source>
</evidence>
<keyword evidence="4" id="KW-0560">Oxidoreductase</keyword>
<keyword evidence="2" id="KW-0285">Flavoprotein</keyword>
<accession>A0A0S7BD46</accession>
<dbReference type="RefSeq" id="WP_075074877.1">
    <property type="nucleotide sequence ID" value="NZ_DF967972.1"/>
</dbReference>
<evidence type="ECO:0000313" key="6">
    <source>
        <dbReference type="EMBL" id="GAP15719.1"/>
    </source>
</evidence>
<dbReference type="SUPFAM" id="SSF55469">
    <property type="entry name" value="FMN-dependent nitroreductase-like"/>
    <property type="match status" value="1"/>
</dbReference>
<feature type="domain" description="Nitroreductase" evidence="5">
    <location>
        <begin position="101"/>
        <end position="187"/>
    </location>
</feature>
<dbReference type="STRING" id="360412.LARV_03511"/>
<dbReference type="EMBL" id="DF967972">
    <property type="protein sequence ID" value="GAP15719.1"/>
    <property type="molecule type" value="Genomic_DNA"/>
</dbReference>
<dbReference type="Proteomes" id="UP000055060">
    <property type="component" value="Unassembled WGS sequence"/>
</dbReference>
<keyword evidence="7" id="KW-1185">Reference proteome</keyword>
<organism evidence="6">
    <name type="scientific">Longilinea arvoryzae</name>
    <dbReference type="NCBI Taxonomy" id="360412"/>
    <lineage>
        <taxon>Bacteria</taxon>
        <taxon>Bacillati</taxon>
        <taxon>Chloroflexota</taxon>
        <taxon>Anaerolineae</taxon>
        <taxon>Anaerolineales</taxon>
        <taxon>Anaerolineaceae</taxon>
        <taxon>Longilinea</taxon>
    </lineage>
</organism>
<comment type="similarity">
    <text evidence="1">Belongs to the flavin oxidoreductase frp family.</text>
</comment>
<evidence type="ECO:0000256" key="2">
    <source>
        <dbReference type="ARBA" id="ARBA00022630"/>
    </source>
</evidence>
<feature type="domain" description="Nitroreductase" evidence="5">
    <location>
        <begin position="37"/>
        <end position="84"/>
    </location>
</feature>
<evidence type="ECO:0000256" key="3">
    <source>
        <dbReference type="ARBA" id="ARBA00022643"/>
    </source>
</evidence>
<dbReference type="Gene3D" id="3.40.109.10">
    <property type="entry name" value="NADH Oxidase"/>
    <property type="match status" value="1"/>
</dbReference>
<protein>
    <submittedName>
        <fullName evidence="6">Nitroreductase</fullName>
    </submittedName>
</protein>
<dbReference type="InterPro" id="IPR000415">
    <property type="entry name" value="Nitroreductase-like"/>
</dbReference>
<keyword evidence="3" id="KW-0288">FMN</keyword>
<dbReference type="InterPro" id="IPR016446">
    <property type="entry name" value="Flavin_OxRdtase_Frp"/>
</dbReference>
<dbReference type="InterPro" id="IPR029479">
    <property type="entry name" value="Nitroreductase"/>
</dbReference>
<proteinExistence type="inferred from homology"/>
<dbReference type="PANTHER" id="PTHR43425:SF2">
    <property type="entry name" value="OXYGEN-INSENSITIVE NADPH NITROREDUCTASE"/>
    <property type="match status" value="1"/>
</dbReference>
<evidence type="ECO:0000259" key="5">
    <source>
        <dbReference type="Pfam" id="PF00881"/>
    </source>
</evidence>
<dbReference type="PANTHER" id="PTHR43425">
    <property type="entry name" value="OXYGEN-INSENSITIVE NADPH NITROREDUCTASE"/>
    <property type="match status" value="1"/>
</dbReference>